<dbReference type="RefSeq" id="WP_068707768.1">
    <property type="nucleotide sequence ID" value="NZ_LRIE01000062.1"/>
</dbReference>
<evidence type="ECO:0000313" key="1">
    <source>
        <dbReference type="EMBL" id="KZM35984.1"/>
    </source>
</evidence>
<dbReference type="PATRIC" id="fig|43678.3.peg.1369"/>
<reference evidence="2 4" key="2">
    <citation type="submission" date="2016-06" db="EMBL/GenBank/DDBJ databases">
        <title>Genome sequence of Oerskovia enterophila DSM 43852.</title>
        <authorList>
            <person name="Poehlein A."/>
            <person name="Jag V."/>
            <person name="Bengelsdorf F.R."/>
            <person name="Daniel R."/>
            <person name="Duerre P."/>
        </authorList>
    </citation>
    <scope>NUCLEOTIDE SEQUENCE [LARGE SCALE GENOMIC DNA]</scope>
    <source>
        <strain evidence="2 4">DSM 43852</strain>
    </source>
</reference>
<dbReference type="STRING" id="43678.OJAG_13090"/>
<dbReference type="Proteomes" id="UP000093412">
    <property type="component" value="Unassembled WGS sequence"/>
</dbReference>
<dbReference type="SUPFAM" id="SSF56112">
    <property type="entry name" value="Protein kinase-like (PK-like)"/>
    <property type="match status" value="1"/>
</dbReference>
<evidence type="ECO:0000313" key="4">
    <source>
        <dbReference type="Proteomes" id="UP000093412"/>
    </source>
</evidence>
<evidence type="ECO:0008006" key="5">
    <source>
        <dbReference type="Google" id="ProtNLM"/>
    </source>
</evidence>
<proteinExistence type="predicted"/>
<reference evidence="1 3" key="1">
    <citation type="submission" date="2016-01" db="EMBL/GenBank/DDBJ databases">
        <title>Genome sequence of Oerskovia enterophila VJag, an agar and cellulose degrading bacterium.</title>
        <authorList>
            <person name="Poehlein A."/>
            <person name="Jag V."/>
            <person name="Bengelsdorf F."/>
            <person name="Duerre P."/>
            <person name="Daniel R."/>
        </authorList>
    </citation>
    <scope>NUCLEOTIDE SEQUENCE [LARGE SCALE GENOMIC DNA]</scope>
    <source>
        <strain evidence="1 3">VJag</strain>
    </source>
</reference>
<organism evidence="1 3">
    <name type="scientific">Oerskovia enterophila</name>
    <dbReference type="NCBI Taxonomy" id="43678"/>
    <lineage>
        <taxon>Bacteria</taxon>
        <taxon>Bacillati</taxon>
        <taxon>Actinomycetota</taxon>
        <taxon>Actinomycetes</taxon>
        <taxon>Micrococcales</taxon>
        <taxon>Cellulomonadaceae</taxon>
        <taxon>Oerskovia</taxon>
    </lineage>
</organism>
<dbReference type="EMBL" id="LRIE01000062">
    <property type="protein sequence ID" value="KZM35984.1"/>
    <property type="molecule type" value="Genomic_DNA"/>
</dbReference>
<sequence>MSIPAVQEEGPPPRSFVHRVVDRARMVYIFGSPVGATFVKATDRSVTVYTSHQGRPTVSKYFARTRVGRDAFLAEKATGDLFGHRPWRMPVVRWHKRGFTVPRLPDDARLDVAGQQLSREERVALGAWTLDVLLEIYLTGNLHGDLQPHNIWLLDGRPVVTDFETFGPRTPGIPFLDSGDITGNDPLPRDRSLDPAFDPEDDWSFHHMLGVTLADAVDALRPQLVAASATSPDARAKLEALDGVRT</sequence>
<gene>
    <name evidence="2" type="ORF">OERS_06000</name>
    <name evidence="1" type="ORF">OJAG_13090</name>
</gene>
<comment type="caution">
    <text evidence="1">The sequence shown here is derived from an EMBL/GenBank/DDBJ whole genome shotgun (WGS) entry which is preliminary data.</text>
</comment>
<dbReference type="EMBL" id="MAQA01000004">
    <property type="protein sequence ID" value="OCI32670.1"/>
    <property type="molecule type" value="Genomic_DNA"/>
</dbReference>
<dbReference type="Proteomes" id="UP000076447">
    <property type="component" value="Unassembled WGS sequence"/>
</dbReference>
<accession>A0A163S3P9</accession>
<dbReference type="AlphaFoldDB" id="A0A163S3P9"/>
<keyword evidence="4" id="KW-1185">Reference proteome</keyword>
<name>A0A163S3P9_9CELL</name>
<dbReference type="OrthoDB" id="5142143at2"/>
<protein>
    <recommendedName>
        <fullName evidence="5">Protein kinase domain-containing protein</fullName>
    </recommendedName>
</protein>
<dbReference type="InterPro" id="IPR011009">
    <property type="entry name" value="Kinase-like_dom_sf"/>
</dbReference>
<evidence type="ECO:0000313" key="2">
    <source>
        <dbReference type="EMBL" id="OCI32670.1"/>
    </source>
</evidence>
<evidence type="ECO:0000313" key="3">
    <source>
        <dbReference type="Proteomes" id="UP000076447"/>
    </source>
</evidence>